<dbReference type="Pfam" id="PF00717">
    <property type="entry name" value="Peptidase_S24"/>
    <property type="match status" value="1"/>
</dbReference>
<gene>
    <name evidence="2" type="ORF">HNQ08_002151</name>
</gene>
<protein>
    <submittedName>
        <fullName evidence="2">Repressor LexA</fullName>
        <ecNumber evidence="2">3.4.21.88</ecNumber>
    </submittedName>
</protein>
<evidence type="ECO:0000313" key="2">
    <source>
        <dbReference type="EMBL" id="MBB5363053.1"/>
    </source>
</evidence>
<name>A0A7W8JUH9_9DEIO</name>
<dbReference type="CDD" id="cd06529">
    <property type="entry name" value="S24_LexA-like"/>
    <property type="match status" value="1"/>
</dbReference>
<dbReference type="SUPFAM" id="SSF47413">
    <property type="entry name" value="lambda repressor-like DNA-binding domains"/>
    <property type="match status" value="1"/>
</dbReference>
<dbReference type="RefSeq" id="WP_184131214.1">
    <property type="nucleotide sequence ID" value="NZ_JACHFL010000004.1"/>
</dbReference>
<dbReference type="InterPro" id="IPR010982">
    <property type="entry name" value="Lambda_DNA-bd_dom_sf"/>
</dbReference>
<dbReference type="EMBL" id="JACHFL010000004">
    <property type="protein sequence ID" value="MBB5363053.1"/>
    <property type="molecule type" value="Genomic_DNA"/>
</dbReference>
<proteinExistence type="predicted"/>
<evidence type="ECO:0000313" key="3">
    <source>
        <dbReference type="Proteomes" id="UP000552709"/>
    </source>
</evidence>
<feature type="domain" description="HTH cro/C1-type" evidence="1">
    <location>
        <begin position="34"/>
        <end position="83"/>
    </location>
</feature>
<dbReference type="Gene3D" id="1.10.260.40">
    <property type="entry name" value="lambda repressor-like DNA-binding domains"/>
    <property type="match status" value="1"/>
</dbReference>
<dbReference type="Proteomes" id="UP000552709">
    <property type="component" value="Unassembled WGS sequence"/>
</dbReference>
<reference evidence="2 3" key="1">
    <citation type="submission" date="2020-08" db="EMBL/GenBank/DDBJ databases">
        <title>Genomic Encyclopedia of Type Strains, Phase IV (KMG-IV): sequencing the most valuable type-strain genomes for metagenomic binning, comparative biology and taxonomic classification.</title>
        <authorList>
            <person name="Goeker M."/>
        </authorList>
    </citation>
    <scope>NUCLEOTIDE SEQUENCE [LARGE SCALE GENOMIC DNA]</scope>
    <source>
        <strain evidence="2 3">DSM 27939</strain>
    </source>
</reference>
<dbReference type="AlphaFoldDB" id="A0A7W8JUH9"/>
<keyword evidence="3" id="KW-1185">Reference proteome</keyword>
<comment type="caution">
    <text evidence="2">The sequence shown here is derived from an EMBL/GenBank/DDBJ whole genome shotgun (WGS) entry which is preliminary data.</text>
</comment>
<dbReference type="InterPro" id="IPR036286">
    <property type="entry name" value="LexA/Signal_pep-like_sf"/>
</dbReference>
<accession>A0A7W8JUH9</accession>
<dbReference type="InterPro" id="IPR015927">
    <property type="entry name" value="Peptidase_S24_S26A/B/C"/>
</dbReference>
<dbReference type="EC" id="3.4.21.88" evidence="2"/>
<dbReference type="InterPro" id="IPR001387">
    <property type="entry name" value="Cro/C1-type_HTH"/>
</dbReference>
<dbReference type="InterPro" id="IPR039418">
    <property type="entry name" value="LexA-like"/>
</dbReference>
<dbReference type="GO" id="GO:0004252">
    <property type="term" value="F:serine-type endopeptidase activity"/>
    <property type="evidence" value="ECO:0007669"/>
    <property type="project" value="UniProtKB-EC"/>
</dbReference>
<evidence type="ECO:0000259" key="1">
    <source>
        <dbReference type="PROSITE" id="PS50943"/>
    </source>
</evidence>
<dbReference type="SMART" id="SM00530">
    <property type="entry name" value="HTH_XRE"/>
    <property type="match status" value="1"/>
</dbReference>
<dbReference type="Gene3D" id="2.10.109.10">
    <property type="entry name" value="Umud Fragment, subunit A"/>
    <property type="match status" value="1"/>
</dbReference>
<dbReference type="SUPFAM" id="SSF51306">
    <property type="entry name" value="LexA/Signal peptidase"/>
    <property type="match status" value="1"/>
</dbReference>
<dbReference type="PROSITE" id="PS50943">
    <property type="entry name" value="HTH_CROC1"/>
    <property type="match status" value="1"/>
</dbReference>
<keyword evidence="2" id="KW-0378">Hydrolase</keyword>
<dbReference type="CDD" id="cd00093">
    <property type="entry name" value="HTH_XRE"/>
    <property type="match status" value="1"/>
</dbReference>
<organism evidence="2 3">
    <name type="scientific">Deinococcus humi</name>
    <dbReference type="NCBI Taxonomy" id="662880"/>
    <lineage>
        <taxon>Bacteria</taxon>
        <taxon>Thermotogati</taxon>
        <taxon>Deinococcota</taxon>
        <taxon>Deinococci</taxon>
        <taxon>Deinococcales</taxon>
        <taxon>Deinococcaceae</taxon>
        <taxon>Deinococcus</taxon>
    </lineage>
</organism>
<dbReference type="GO" id="GO:0003677">
    <property type="term" value="F:DNA binding"/>
    <property type="evidence" value="ECO:0007669"/>
    <property type="project" value="InterPro"/>
</dbReference>
<sequence>MTRRGAKNKAAEMRGPINGLIVEYMRKHNVENVREFADIVGIGRTTIYDLVRGRSTINGAWMKPSLDTLVRLATVLERPTHELLYLIDPEAPGADVPLSAEVTQVPIAIAGHAGAGPDQNFKLDGYTYVEREFATGRELLAFRIVGDSMAGGTHPIYKDDLVIVDRRLEGEINSAVVARLIGDGYVCKRLRPGNILDSSNPEFLDPQQAIITGDRIDKIIGKVVRIIHTSL</sequence>